<evidence type="ECO:0000256" key="5">
    <source>
        <dbReference type="ARBA" id="ARBA00023004"/>
    </source>
</evidence>
<keyword evidence="9" id="KW-1185">Reference proteome</keyword>
<feature type="binding site" description="axial binding residue" evidence="7">
    <location>
        <position position="365"/>
    </location>
    <ligand>
        <name>heme</name>
        <dbReference type="ChEBI" id="CHEBI:30413"/>
    </ligand>
    <ligandPart>
        <name>Fe</name>
        <dbReference type="ChEBI" id="CHEBI:18248"/>
    </ligandPart>
</feature>
<dbReference type="RefSeq" id="WP_126980838.1">
    <property type="nucleotide sequence ID" value="NZ_PQSP01000009.1"/>
</dbReference>
<keyword evidence="5 7" id="KW-0408">Iron</keyword>
<evidence type="ECO:0000313" key="8">
    <source>
        <dbReference type="EMBL" id="RUS65835.1"/>
    </source>
</evidence>
<dbReference type="InterPro" id="IPR050196">
    <property type="entry name" value="Cytochrome_P450_Monoox"/>
</dbReference>
<dbReference type="EMBL" id="PQSP01000009">
    <property type="protein sequence ID" value="RUS65835.1"/>
    <property type="molecule type" value="Genomic_DNA"/>
</dbReference>
<evidence type="ECO:0000256" key="6">
    <source>
        <dbReference type="ARBA" id="ARBA00023033"/>
    </source>
</evidence>
<accession>A0A433SAT2</accession>
<dbReference type="GO" id="GO:0005506">
    <property type="term" value="F:iron ion binding"/>
    <property type="evidence" value="ECO:0007669"/>
    <property type="project" value="InterPro"/>
</dbReference>
<comment type="caution">
    <text evidence="8">The sequence shown here is derived from an EMBL/GenBank/DDBJ whole genome shotgun (WGS) entry which is preliminary data.</text>
</comment>
<reference evidence="8 9" key="1">
    <citation type="submission" date="2018-01" db="EMBL/GenBank/DDBJ databases">
        <title>Saezia sanguinis gen. nov., sp. nov., in the order Burkholderiales isolated from human blood.</title>
        <authorList>
            <person name="Medina-Pascual M.J."/>
            <person name="Valdezate S."/>
            <person name="Monzon S."/>
            <person name="Cuesta I."/>
            <person name="Carrasco G."/>
            <person name="Villalon P."/>
            <person name="Saez-Nieto J.A."/>
        </authorList>
    </citation>
    <scope>NUCLEOTIDE SEQUENCE [LARGE SCALE GENOMIC DNA]</scope>
    <source>
        <strain evidence="8 9">CNM695-12</strain>
    </source>
</reference>
<evidence type="ECO:0000256" key="1">
    <source>
        <dbReference type="ARBA" id="ARBA00010617"/>
    </source>
</evidence>
<dbReference type="Gene3D" id="1.10.630.10">
    <property type="entry name" value="Cytochrome P450"/>
    <property type="match status" value="1"/>
</dbReference>
<dbReference type="Proteomes" id="UP000286947">
    <property type="component" value="Unassembled WGS sequence"/>
</dbReference>
<dbReference type="InterPro" id="IPR002401">
    <property type="entry name" value="Cyt_P450_E_grp-I"/>
</dbReference>
<dbReference type="AlphaFoldDB" id="A0A433SAT2"/>
<organism evidence="8 9">
    <name type="scientific">Saezia sanguinis</name>
    <dbReference type="NCBI Taxonomy" id="1965230"/>
    <lineage>
        <taxon>Bacteria</taxon>
        <taxon>Pseudomonadati</taxon>
        <taxon>Pseudomonadota</taxon>
        <taxon>Betaproteobacteria</taxon>
        <taxon>Burkholderiales</taxon>
        <taxon>Saeziaceae</taxon>
        <taxon>Saezia</taxon>
    </lineage>
</organism>
<dbReference type="CDD" id="cd00302">
    <property type="entry name" value="cytochrome_P450"/>
    <property type="match status" value="1"/>
</dbReference>
<evidence type="ECO:0000256" key="4">
    <source>
        <dbReference type="ARBA" id="ARBA00023002"/>
    </source>
</evidence>
<proteinExistence type="inferred from homology"/>
<dbReference type="PRINTS" id="PR00463">
    <property type="entry name" value="EP450I"/>
</dbReference>
<dbReference type="EC" id="1.14.15.32" evidence="8"/>
<name>A0A433SAT2_9BURK</name>
<keyword evidence="2 7" id="KW-0349">Heme</keyword>
<dbReference type="PANTHER" id="PTHR24291">
    <property type="entry name" value="CYTOCHROME P450 FAMILY 4"/>
    <property type="match status" value="1"/>
</dbReference>
<keyword evidence="4 8" id="KW-0560">Oxidoreductase</keyword>
<dbReference type="PANTHER" id="PTHR24291:SF50">
    <property type="entry name" value="BIFUNCTIONAL ALBAFLAVENONE MONOOXYGENASE_TERPENE SYNTHASE"/>
    <property type="match status" value="1"/>
</dbReference>
<dbReference type="PRINTS" id="PR00385">
    <property type="entry name" value="P450"/>
</dbReference>
<dbReference type="GO" id="GO:0016705">
    <property type="term" value="F:oxidoreductase activity, acting on paired donors, with incorporation or reduction of molecular oxygen"/>
    <property type="evidence" value="ECO:0007669"/>
    <property type="project" value="InterPro"/>
</dbReference>
<dbReference type="OrthoDB" id="9764248at2"/>
<gene>
    <name evidence="8" type="primary">ptlI</name>
    <name evidence="8" type="ORF">CUZ56_02680</name>
</gene>
<dbReference type="GO" id="GO:0004497">
    <property type="term" value="F:monooxygenase activity"/>
    <property type="evidence" value="ECO:0007669"/>
    <property type="project" value="UniProtKB-KW"/>
</dbReference>
<protein>
    <submittedName>
        <fullName evidence="8">Pentalenene oxygenase</fullName>
        <ecNumber evidence="8">1.14.15.32</ecNumber>
    </submittedName>
</protein>
<comment type="similarity">
    <text evidence="1">Belongs to the cytochrome P450 family.</text>
</comment>
<dbReference type="SUPFAM" id="SSF48264">
    <property type="entry name" value="Cytochrome P450"/>
    <property type="match status" value="1"/>
</dbReference>
<evidence type="ECO:0000256" key="7">
    <source>
        <dbReference type="PIRSR" id="PIRSR602401-1"/>
    </source>
</evidence>
<evidence type="ECO:0000256" key="3">
    <source>
        <dbReference type="ARBA" id="ARBA00022723"/>
    </source>
</evidence>
<dbReference type="GO" id="GO:0020037">
    <property type="term" value="F:heme binding"/>
    <property type="evidence" value="ECO:0007669"/>
    <property type="project" value="InterPro"/>
</dbReference>
<keyword evidence="6" id="KW-0503">Monooxygenase</keyword>
<dbReference type="Pfam" id="PF00067">
    <property type="entry name" value="p450"/>
    <property type="match status" value="1"/>
</dbReference>
<evidence type="ECO:0000256" key="2">
    <source>
        <dbReference type="ARBA" id="ARBA00022617"/>
    </source>
</evidence>
<sequence length="422" mass="47580">MIQTGLDLCNHLHDLARTHNGQNVWVHFSDVPIFLIQRFEDADYVLRLNHKNYLKNMVWFRQAIGRSRFSEDGQEWEVRRDLTQPFFVRFDRQATFALACKYARKVLPELVRASQAGQTTMDDDTLRRMAISVLIENFFGITLEQANVDITNLGHLMEYSADMALVPPGQSSQASKELQHKLTELRQQTLKDLAPFRQGKIPSSPLLDALLQADRDGKVVLEHELLTLFSAGAETTAATVGWLCYLLARYPQKQEELYQICAPYTDTADWQSISKLELIGAWISEALRLFPSSPILDRLAIQDDVIGGEPVKAGQNIMISLIGVQHDERLHPSAWELHLGDDKRPAQNRKNSGVNTAFSLGPRVCGGKNFALVELAGFLHTLVTHARFTLTSETPPRFAWKALMLREGGQPVHVAMREGVSL</sequence>
<dbReference type="InterPro" id="IPR036396">
    <property type="entry name" value="Cyt_P450_sf"/>
</dbReference>
<dbReference type="InterPro" id="IPR001128">
    <property type="entry name" value="Cyt_P450"/>
</dbReference>
<keyword evidence="3 7" id="KW-0479">Metal-binding</keyword>
<evidence type="ECO:0000313" key="9">
    <source>
        <dbReference type="Proteomes" id="UP000286947"/>
    </source>
</evidence>
<comment type="cofactor">
    <cofactor evidence="7">
        <name>heme</name>
        <dbReference type="ChEBI" id="CHEBI:30413"/>
    </cofactor>
</comment>